<dbReference type="EMBL" id="KE651167">
    <property type="protein sequence ID" value="EEB07842.1"/>
    <property type="molecule type" value="Genomic_DNA"/>
</dbReference>
<keyword evidence="1" id="KW-0560">Oxidoreductase</keyword>
<dbReference type="STRING" id="402676.B6K2Y5"/>
<dbReference type="GeneID" id="7051736"/>
<accession>B6K2Y5</accession>
<dbReference type="PANTHER" id="PTHR10366">
    <property type="entry name" value="NAD DEPENDENT EPIMERASE/DEHYDRATASE"/>
    <property type="match status" value="1"/>
</dbReference>
<dbReference type="SUPFAM" id="SSF51735">
    <property type="entry name" value="NAD(P)-binding Rossmann-fold domains"/>
    <property type="match status" value="1"/>
</dbReference>
<dbReference type="PANTHER" id="PTHR10366:SF564">
    <property type="entry name" value="STEROL-4-ALPHA-CARBOXYLATE 3-DEHYDROGENASE, DECARBOXYLATING"/>
    <property type="match status" value="1"/>
</dbReference>
<evidence type="ECO:0000256" key="1">
    <source>
        <dbReference type="ARBA" id="ARBA00023002"/>
    </source>
</evidence>
<dbReference type="AlphaFoldDB" id="B6K2Y5"/>
<dbReference type="InterPro" id="IPR050425">
    <property type="entry name" value="NAD(P)_dehydrat-like"/>
</dbReference>
<dbReference type="OMA" id="ILGPVFH"/>
<dbReference type="Pfam" id="PF01370">
    <property type="entry name" value="Epimerase"/>
    <property type="match status" value="1"/>
</dbReference>
<dbReference type="eggNOG" id="KOG1502">
    <property type="taxonomic scope" value="Eukaryota"/>
</dbReference>
<dbReference type="Gene3D" id="3.40.50.720">
    <property type="entry name" value="NAD(P)-binding Rossmann-like Domain"/>
    <property type="match status" value="1"/>
</dbReference>
<reference evidence="4 5" key="1">
    <citation type="journal article" date="2011" name="Science">
        <title>Comparative functional genomics of the fission yeasts.</title>
        <authorList>
            <person name="Rhind N."/>
            <person name="Chen Z."/>
            <person name="Yassour M."/>
            <person name="Thompson D.A."/>
            <person name="Haas B.J."/>
            <person name="Habib N."/>
            <person name="Wapinski I."/>
            <person name="Roy S."/>
            <person name="Lin M.F."/>
            <person name="Heiman D.I."/>
            <person name="Young S.K."/>
            <person name="Furuya K."/>
            <person name="Guo Y."/>
            <person name="Pidoux A."/>
            <person name="Chen H.M."/>
            <person name="Robbertse B."/>
            <person name="Goldberg J.M."/>
            <person name="Aoki K."/>
            <person name="Bayne E.H."/>
            <person name="Berlin A.M."/>
            <person name="Desjardins C.A."/>
            <person name="Dobbs E."/>
            <person name="Dukaj L."/>
            <person name="Fan L."/>
            <person name="FitzGerald M.G."/>
            <person name="French C."/>
            <person name="Gujja S."/>
            <person name="Hansen K."/>
            <person name="Keifenheim D."/>
            <person name="Levin J.Z."/>
            <person name="Mosher R.A."/>
            <person name="Mueller C.A."/>
            <person name="Pfiffner J."/>
            <person name="Priest M."/>
            <person name="Russ C."/>
            <person name="Smialowska A."/>
            <person name="Swoboda P."/>
            <person name="Sykes S.M."/>
            <person name="Vaughn M."/>
            <person name="Vengrova S."/>
            <person name="Yoder R."/>
            <person name="Zeng Q."/>
            <person name="Allshire R."/>
            <person name="Baulcombe D."/>
            <person name="Birren B.W."/>
            <person name="Brown W."/>
            <person name="Ekwall K."/>
            <person name="Kellis M."/>
            <person name="Leatherwood J."/>
            <person name="Levin H."/>
            <person name="Margalit H."/>
            <person name="Martienssen R."/>
            <person name="Nieduszynski C.A."/>
            <person name="Spatafora J.W."/>
            <person name="Friedman N."/>
            <person name="Dalgaard J.Z."/>
            <person name="Baumann P."/>
            <person name="Niki H."/>
            <person name="Regev A."/>
            <person name="Nusbaum C."/>
        </authorList>
    </citation>
    <scope>NUCLEOTIDE SEQUENCE [LARGE SCALE GENOMIC DNA]</scope>
    <source>
        <strain evidence="5">yFS275 / FY16936</strain>
    </source>
</reference>
<dbReference type="HOGENOM" id="CLU_007383_9_2_1"/>
<dbReference type="InterPro" id="IPR036291">
    <property type="entry name" value="NAD(P)-bd_dom_sf"/>
</dbReference>
<comment type="similarity">
    <text evidence="2">Belongs to the NAD(P)-dependent epimerase/dehydratase family. Dihydroflavonol-4-reductase subfamily.</text>
</comment>
<organism evidence="4 5">
    <name type="scientific">Schizosaccharomyces japonicus (strain yFS275 / FY16936)</name>
    <name type="common">Fission yeast</name>
    <dbReference type="NCBI Taxonomy" id="402676"/>
    <lineage>
        <taxon>Eukaryota</taxon>
        <taxon>Fungi</taxon>
        <taxon>Dikarya</taxon>
        <taxon>Ascomycota</taxon>
        <taxon>Taphrinomycotina</taxon>
        <taxon>Schizosaccharomycetes</taxon>
        <taxon>Schizosaccharomycetales</taxon>
        <taxon>Schizosaccharomycetaceae</taxon>
        <taxon>Schizosaccharomyces</taxon>
    </lineage>
</organism>
<evidence type="ECO:0000313" key="4">
    <source>
        <dbReference type="EMBL" id="EEB07842.1"/>
    </source>
</evidence>
<dbReference type="JaponicusDB" id="SJAG_02960"/>
<name>B6K2Y5_SCHJY</name>
<protein>
    <submittedName>
        <fullName evidence="4">Flavonol reductase/cinnamoyl-CoA reductase family protein</fullName>
    </submittedName>
</protein>
<feature type="domain" description="NAD-dependent epimerase/dehydratase" evidence="3">
    <location>
        <begin position="5"/>
        <end position="256"/>
    </location>
</feature>
<evidence type="ECO:0000256" key="2">
    <source>
        <dbReference type="ARBA" id="ARBA00023445"/>
    </source>
</evidence>
<dbReference type="RefSeq" id="XP_002174135.1">
    <property type="nucleotide sequence ID" value="XM_002174099.2"/>
</dbReference>
<dbReference type="VEuPathDB" id="FungiDB:SJAG_02960"/>
<dbReference type="Proteomes" id="UP000001744">
    <property type="component" value="Unassembled WGS sequence"/>
</dbReference>
<dbReference type="InterPro" id="IPR001509">
    <property type="entry name" value="Epimerase_deHydtase"/>
</dbReference>
<evidence type="ECO:0000313" key="5">
    <source>
        <dbReference type="Proteomes" id="UP000001744"/>
    </source>
</evidence>
<dbReference type="OrthoDB" id="2735536at2759"/>
<sequence>MEPLVLVTGITGFVASHTVDALLDRGYRVRGTYRKKDKLNQLFERQPSWKTRVELAYVADGATPGSYDVAMKGVDYVCHIASPVHRGGGPPRPRPQTLLEKAVYGTLNVMFAAVQNKSVKRVIFISSDAAVKGDKNYCGEGHVFTEKDWSPLTLQDAHNSTDEVLNYAVSKKFAEKAVHELVEIAKPSFDIVCLCPPLILGPVIHLTDLKSLNFSGWYMWNLINGENNIAPKTTIYNYVDVRDVAQAEVKALTANVSHDRFIISAGSLSNDEITEILLRKTPEKKNLISKPSGDVVSRTFDLDASLSKKELGITYRPKEETFVDAAESLWEIANLW</sequence>
<keyword evidence="5" id="KW-1185">Reference proteome</keyword>
<dbReference type="GO" id="GO:0016616">
    <property type="term" value="F:oxidoreductase activity, acting on the CH-OH group of donors, NAD or NADP as acceptor"/>
    <property type="evidence" value="ECO:0000318"/>
    <property type="project" value="GO_Central"/>
</dbReference>
<evidence type="ECO:0000259" key="3">
    <source>
        <dbReference type="Pfam" id="PF01370"/>
    </source>
</evidence>
<proteinExistence type="inferred from homology"/>
<gene>
    <name evidence="4" type="ORF">SJAG_02960</name>
</gene>